<evidence type="ECO:0000256" key="6">
    <source>
        <dbReference type="ARBA" id="ARBA00040933"/>
    </source>
</evidence>
<comment type="similarity">
    <text evidence="5">Belongs to the ropporin family.</text>
</comment>
<evidence type="ECO:0000256" key="7">
    <source>
        <dbReference type="SAM" id="Phobius"/>
    </source>
</evidence>
<keyword evidence="7" id="KW-0812">Transmembrane</keyword>
<keyword evidence="10" id="KW-1185">Reference proteome</keyword>
<evidence type="ECO:0000256" key="2">
    <source>
        <dbReference type="ARBA" id="ARBA00022846"/>
    </source>
</evidence>
<dbReference type="FunFam" id="1.20.890.10:FF:000004">
    <property type="entry name" value="ropporin-1-like protein isoform X2"/>
    <property type="match status" value="1"/>
</dbReference>
<evidence type="ECO:0000313" key="9">
    <source>
        <dbReference type="Ensembl" id="ENSCMMP00000007065.1"/>
    </source>
</evidence>
<keyword evidence="4" id="KW-0966">Cell projection</keyword>
<dbReference type="PANTHER" id="PTHR14952:SF14">
    <property type="entry name" value="ROPPORIN-1-LIKE PROTEIN"/>
    <property type="match status" value="1"/>
</dbReference>
<accession>A0A8C3BIR9</accession>
<dbReference type="Proteomes" id="UP000694556">
    <property type="component" value="Chromosome 2"/>
</dbReference>
<dbReference type="PANTHER" id="PTHR14952">
    <property type="entry name" value="ROPPORIN-1-LIKE PROTEIN"/>
    <property type="match status" value="1"/>
</dbReference>
<feature type="signal peptide" evidence="8">
    <location>
        <begin position="1"/>
        <end position="22"/>
    </location>
</feature>
<comment type="subcellular location">
    <subcellularLocation>
        <location evidence="1">Cell projection</location>
        <location evidence="1">Cilium</location>
        <location evidence="1">Flagellum</location>
    </subcellularLocation>
</comment>
<keyword evidence="3" id="KW-0969">Cilium</keyword>
<evidence type="ECO:0000256" key="8">
    <source>
        <dbReference type="SAM" id="SignalP"/>
    </source>
</evidence>
<reference evidence="9" key="2">
    <citation type="submission" date="2025-08" db="UniProtKB">
        <authorList>
            <consortium name="Ensembl"/>
        </authorList>
    </citation>
    <scope>IDENTIFICATION</scope>
</reference>
<keyword evidence="7" id="KW-0472">Membrane</keyword>
<dbReference type="SUPFAM" id="SSF47391">
    <property type="entry name" value="Dimerization-anchoring domain of cAMP-dependent PK regulatory subunit"/>
    <property type="match status" value="1"/>
</dbReference>
<proteinExistence type="inferred from homology"/>
<evidence type="ECO:0000256" key="5">
    <source>
        <dbReference type="ARBA" id="ARBA00035651"/>
    </source>
</evidence>
<dbReference type="Ensembl" id="ENSCMMT00000007826.1">
    <property type="protein sequence ID" value="ENSCMMP00000007065.1"/>
    <property type="gene ID" value="ENSCMMG00000004518.1"/>
</dbReference>
<evidence type="ECO:0000256" key="4">
    <source>
        <dbReference type="ARBA" id="ARBA00023273"/>
    </source>
</evidence>
<reference evidence="9" key="3">
    <citation type="submission" date="2025-09" db="UniProtKB">
        <authorList>
            <consortium name="Ensembl"/>
        </authorList>
    </citation>
    <scope>IDENTIFICATION</scope>
</reference>
<name>A0A8C3BIR9_CAIMO</name>
<protein>
    <recommendedName>
        <fullName evidence="6">Ropporin-1-like protein</fullName>
    </recommendedName>
</protein>
<keyword evidence="8" id="KW-0732">Signal</keyword>
<evidence type="ECO:0000256" key="1">
    <source>
        <dbReference type="ARBA" id="ARBA00004230"/>
    </source>
</evidence>
<dbReference type="AlphaFoldDB" id="A0A8C3BIR9"/>
<organism evidence="9 10">
    <name type="scientific">Cairina moschata</name>
    <name type="common">Muscovy duck</name>
    <dbReference type="NCBI Taxonomy" id="8855"/>
    <lineage>
        <taxon>Eukaryota</taxon>
        <taxon>Metazoa</taxon>
        <taxon>Chordata</taxon>
        <taxon>Craniata</taxon>
        <taxon>Vertebrata</taxon>
        <taxon>Euteleostomi</taxon>
        <taxon>Archelosauria</taxon>
        <taxon>Archosauria</taxon>
        <taxon>Dinosauria</taxon>
        <taxon>Saurischia</taxon>
        <taxon>Theropoda</taxon>
        <taxon>Coelurosauria</taxon>
        <taxon>Aves</taxon>
        <taxon>Neognathae</taxon>
        <taxon>Galloanserae</taxon>
        <taxon>Anseriformes</taxon>
        <taxon>Anatidae</taxon>
        <taxon>Anatinae</taxon>
        <taxon>Cairina</taxon>
    </lineage>
</organism>
<evidence type="ECO:0000256" key="3">
    <source>
        <dbReference type="ARBA" id="ARBA00023069"/>
    </source>
</evidence>
<sequence length="304" mass="34310">MVGVQAPAFCLVLPLRLRFLETSHCLSAYPYEVYEFSSSPSKKGGSFGRNTFPPMHADSVLFSFCICDLLFCCYFFQVLVTEFEKTMPLPETMFCAEQIKIPPELPDILKQFTKAAIRTQPRDLLQWSAAYFTALAKGEALPVKERVEMPLAKQKEDAGLTPGLLKVLHKQLSPKGMVSIEELKEKWKNLCLPEEQLEAILQLDVLDEEVEWMKILARGCSVLGESLLSSMKHACEILTEDPEGGAARIPFETFSYLYSYLASIDGEIPDEKIQEFLNGIKEQADQQDGMVQLRNFLSQPSTLF</sequence>
<keyword evidence="2" id="KW-0282">Flagellum</keyword>
<evidence type="ECO:0000313" key="10">
    <source>
        <dbReference type="Proteomes" id="UP000694556"/>
    </source>
</evidence>
<reference evidence="9" key="1">
    <citation type="submission" date="2018-09" db="EMBL/GenBank/DDBJ databases">
        <title>Common duck and Muscovy duck high density SNP chip.</title>
        <authorList>
            <person name="Vignal A."/>
            <person name="Thebault N."/>
            <person name="Warren W.C."/>
        </authorList>
    </citation>
    <scope>NUCLEOTIDE SEQUENCE [LARGE SCALE GENOMIC DNA]</scope>
</reference>
<dbReference type="GO" id="GO:0031514">
    <property type="term" value="C:motile cilium"/>
    <property type="evidence" value="ECO:0007669"/>
    <property type="project" value="UniProtKB-SubCell"/>
</dbReference>
<keyword evidence="7" id="KW-1133">Transmembrane helix</keyword>
<dbReference type="InterPro" id="IPR047844">
    <property type="entry name" value="ROP_DD"/>
</dbReference>
<feature type="chain" id="PRO_5034358144" description="Ropporin-1-like protein" evidence="8">
    <location>
        <begin position="23"/>
        <end position="304"/>
    </location>
</feature>
<dbReference type="Gene3D" id="1.20.890.10">
    <property type="entry name" value="cAMP-dependent protein kinase regulatory subunit, dimerization-anchoring domain"/>
    <property type="match status" value="1"/>
</dbReference>
<feature type="transmembrane region" description="Helical" evidence="7">
    <location>
        <begin position="60"/>
        <end position="80"/>
    </location>
</feature>
<dbReference type="CDD" id="cd23019">
    <property type="entry name" value="DD_ROP"/>
    <property type="match status" value="1"/>
</dbReference>